<evidence type="ECO:0000259" key="5">
    <source>
        <dbReference type="Pfam" id="PF12391"/>
    </source>
</evidence>
<dbReference type="Proteomes" id="UP000494111">
    <property type="component" value="Unassembled WGS sequence"/>
</dbReference>
<proteinExistence type="inferred from homology"/>
<dbReference type="InterPro" id="IPR050770">
    <property type="entry name" value="Intradiol_RC_Dioxygenase"/>
</dbReference>
<dbReference type="RefSeq" id="WP_217481157.1">
    <property type="nucleotide sequence ID" value="NZ_CADIJO010000004.1"/>
</dbReference>
<dbReference type="Pfam" id="PF12391">
    <property type="entry name" value="PCDO_beta_N"/>
    <property type="match status" value="1"/>
</dbReference>
<dbReference type="PANTHER" id="PTHR33711">
    <property type="entry name" value="DIOXYGENASE, PUTATIVE (AFU_ORTHOLOGUE AFUA_2G02910)-RELATED"/>
    <property type="match status" value="1"/>
</dbReference>
<dbReference type="EMBL" id="CADIJO010000004">
    <property type="protein sequence ID" value="CAB3681509.1"/>
    <property type="molecule type" value="Genomic_DNA"/>
</dbReference>
<comment type="similarity">
    <text evidence="1">Belongs to the intradiol ring-cleavage dioxygenase family.</text>
</comment>
<gene>
    <name evidence="6" type="primary">pcaH</name>
    <name evidence="6" type="ORF">LMG3458_01645</name>
</gene>
<dbReference type="GO" id="GO:0019619">
    <property type="term" value="P:3,4-dihydroxybenzoate catabolic process"/>
    <property type="evidence" value="ECO:0007669"/>
    <property type="project" value="InterPro"/>
</dbReference>
<dbReference type="InterPro" id="IPR015889">
    <property type="entry name" value="Intradiol_dOase_core"/>
</dbReference>
<dbReference type="AlphaFoldDB" id="A0A6S6ZJ90"/>
<sequence length="246" mass="27705">MKTEIAPLTPRVAAASLSARDWHSHPAYLYEGYRSTAKRGPQQPLVPLKSALGELRRPVYGHDCVGELDHDLTRNARRNGEPIGERMVLAGQVLDDRRRPVRNTLVEIWQANAAGRYVHKADQHDAPLDPNFLGAGRCMTDDEGRYRFLTIKPGAYPWGNHPNAWRPQHIHLSLFGQCFGSRLVTQMYFPGDPLLPFDPMYTGTPPAARSRLVADFSLDLTVEGYALGYRFDIVLRGVDETPFENQ</sequence>
<dbReference type="GO" id="GO:0008199">
    <property type="term" value="F:ferric iron binding"/>
    <property type="evidence" value="ECO:0007669"/>
    <property type="project" value="InterPro"/>
</dbReference>
<keyword evidence="2 6" id="KW-0223">Dioxygenase</keyword>
<organism evidence="6 7">
    <name type="scientific">Achromobacter deleyi</name>
    <dbReference type="NCBI Taxonomy" id="1353891"/>
    <lineage>
        <taxon>Bacteria</taxon>
        <taxon>Pseudomonadati</taxon>
        <taxon>Pseudomonadota</taxon>
        <taxon>Betaproteobacteria</taxon>
        <taxon>Burkholderiales</taxon>
        <taxon>Alcaligenaceae</taxon>
        <taxon>Achromobacter</taxon>
    </lineage>
</organism>
<dbReference type="SUPFAM" id="SSF49482">
    <property type="entry name" value="Aromatic compound dioxygenase"/>
    <property type="match status" value="1"/>
</dbReference>
<dbReference type="GO" id="GO:0018578">
    <property type="term" value="F:protocatechuate 3,4-dioxygenase activity"/>
    <property type="evidence" value="ECO:0007669"/>
    <property type="project" value="UniProtKB-EC"/>
</dbReference>
<dbReference type="EC" id="1.13.11.3" evidence="6"/>
<dbReference type="InterPro" id="IPR012785">
    <property type="entry name" value="Protocat_dOase_b"/>
</dbReference>
<feature type="domain" description="Protocatechuate 3,4-dioxygenase beta subunit N-terminal" evidence="5">
    <location>
        <begin position="19"/>
        <end position="49"/>
    </location>
</feature>
<name>A0A6S6ZJ90_9BURK</name>
<dbReference type="NCBIfam" id="TIGR02422">
    <property type="entry name" value="protocat_beta"/>
    <property type="match status" value="1"/>
</dbReference>
<dbReference type="InterPro" id="IPR024756">
    <property type="entry name" value="PCDO_beta_N"/>
</dbReference>
<dbReference type="Gene3D" id="2.60.130.10">
    <property type="entry name" value="Aromatic compound dioxygenase"/>
    <property type="match status" value="1"/>
</dbReference>
<evidence type="ECO:0000256" key="1">
    <source>
        <dbReference type="ARBA" id="ARBA00007825"/>
    </source>
</evidence>
<feature type="domain" description="Intradiol ring-cleavage dioxygenases" evidence="4">
    <location>
        <begin position="58"/>
        <end position="237"/>
    </location>
</feature>
<reference evidence="6 7" key="1">
    <citation type="submission" date="2020-04" db="EMBL/GenBank/DDBJ databases">
        <authorList>
            <person name="De Canck E."/>
        </authorList>
    </citation>
    <scope>NUCLEOTIDE SEQUENCE [LARGE SCALE GENOMIC DNA]</scope>
    <source>
        <strain evidence="6 7">LMG 3458</strain>
    </source>
</reference>
<evidence type="ECO:0000259" key="4">
    <source>
        <dbReference type="Pfam" id="PF00775"/>
    </source>
</evidence>
<accession>A0A6S6ZJ90</accession>
<keyword evidence="3 6" id="KW-0560">Oxidoreductase</keyword>
<dbReference type="InterPro" id="IPR000627">
    <property type="entry name" value="Intradiol_dOase_C"/>
</dbReference>
<evidence type="ECO:0000256" key="3">
    <source>
        <dbReference type="ARBA" id="ARBA00023002"/>
    </source>
</evidence>
<dbReference type="Pfam" id="PF00775">
    <property type="entry name" value="Dioxygenase_C"/>
    <property type="match status" value="1"/>
</dbReference>
<evidence type="ECO:0000313" key="6">
    <source>
        <dbReference type="EMBL" id="CAB3681509.1"/>
    </source>
</evidence>
<protein>
    <submittedName>
        <fullName evidence="6">Protocatechuate 3,4-dioxygenase beta chain</fullName>
        <ecNumber evidence="6">1.13.11.3</ecNumber>
    </submittedName>
</protein>
<dbReference type="PANTHER" id="PTHR33711:SF10">
    <property type="entry name" value="INTRADIOL RING-CLEAVAGE DIOXYGENASES DOMAIN-CONTAINING PROTEIN"/>
    <property type="match status" value="1"/>
</dbReference>
<evidence type="ECO:0000256" key="2">
    <source>
        <dbReference type="ARBA" id="ARBA00022964"/>
    </source>
</evidence>
<evidence type="ECO:0000313" key="7">
    <source>
        <dbReference type="Proteomes" id="UP000494111"/>
    </source>
</evidence>